<dbReference type="AlphaFoldDB" id="A0A2D3VIF3"/>
<dbReference type="RefSeq" id="XP_023629733.1">
    <property type="nucleotide sequence ID" value="XM_023773965.1"/>
</dbReference>
<evidence type="ECO:0000313" key="1">
    <source>
        <dbReference type="EMBL" id="CZT23009.1"/>
    </source>
</evidence>
<protein>
    <submittedName>
        <fullName evidence="1">Uncharacterized protein</fullName>
    </submittedName>
</protein>
<evidence type="ECO:0000313" key="2">
    <source>
        <dbReference type="Proteomes" id="UP000225277"/>
    </source>
</evidence>
<keyword evidence="2" id="KW-1185">Reference proteome</keyword>
<gene>
    <name evidence="1" type="ORF">RCC_08719</name>
</gene>
<proteinExistence type="predicted"/>
<sequence length="172" mass="19332">MKRKLAQYVAAAHPDHLSKSDQLGRAVETKLSNLNANTSRKQVLLRHWIEQVKSATWVMQIVKEELNSRTVTPATIDGPARTLGSACEVLSRRLRALSGALVETSVEFSWNEHSMEFEVDHATQETRKFLYIEKKLLGALEEVIVAYNKHEANEEMAKMASLGLEDGPTEET</sequence>
<reference evidence="1 2" key="1">
    <citation type="submission" date="2016-03" db="EMBL/GenBank/DDBJ databases">
        <authorList>
            <person name="Ploux O."/>
        </authorList>
    </citation>
    <scope>NUCLEOTIDE SEQUENCE [LARGE SCALE GENOMIC DNA]</scope>
    <source>
        <strain evidence="1 2">URUG2</strain>
    </source>
</reference>
<dbReference type="Proteomes" id="UP000225277">
    <property type="component" value="Unassembled WGS sequence"/>
</dbReference>
<organism evidence="1 2">
    <name type="scientific">Ramularia collo-cygni</name>
    <dbReference type="NCBI Taxonomy" id="112498"/>
    <lineage>
        <taxon>Eukaryota</taxon>
        <taxon>Fungi</taxon>
        <taxon>Dikarya</taxon>
        <taxon>Ascomycota</taxon>
        <taxon>Pezizomycotina</taxon>
        <taxon>Dothideomycetes</taxon>
        <taxon>Dothideomycetidae</taxon>
        <taxon>Mycosphaerellales</taxon>
        <taxon>Mycosphaerellaceae</taxon>
        <taxon>Ramularia</taxon>
    </lineage>
</organism>
<dbReference type="EMBL" id="FJUY01000015">
    <property type="protein sequence ID" value="CZT23009.1"/>
    <property type="molecule type" value="Genomic_DNA"/>
</dbReference>
<name>A0A2D3VIF3_9PEZI</name>
<dbReference type="GeneID" id="35603801"/>
<accession>A0A2D3VIF3</accession>